<proteinExistence type="inferred from homology"/>
<dbReference type="EMBL" id="CP054257">
    <property type="protein sequence ID" value="QTQ10775.1"/>
    <property type="molecule type" value="Genomic_DNA"/>
</dbReference>
<comment type="similarity">
    <text evidence="1">Belongs to the bacterial solute-binding protein 7 family.</text>
</comment>
<evidence type="ECO:0000256" key="2">
    <source>
        <dbReference type="ARBA" id="ARBA00022448"/>
    </source>
</evidence>
<dbReference type="InterPro" id="IPR018389">
    <property type="entry name" value="DctP_fam"/>
</dbReference>
<evidence type="ECO:0000256" key="3">
    <source>
        <dbReference type="ARBA" id="ARBA00022729"/>
    </source>
</evidence>
<organism evidence="4 5">
    <name type="scientific">Treponema parvum</name>
    <dbReference type="NCBI Taxonomy" id="138851"/>
    <lineage>
        <taxon>Bacteria</taxon>
        <taxon>Pseudomonadati</taxon>
        <taxon>Spirochaetota</taxon>
        <taxon>Spirochaetia</taxon>
        <taxon>Spirochaetales</taxon>
        <taxon>Treponemataceae</taxon>
        <taxon>Treponema</taxon>
    </lineage>
</organism>
<dbReference type="NCBIfam" id="NF037995">
    <property type="entry name" value="TRAP_S1"/>
    <property type="match status" value="1"/>
</dbReference>
<keyword evidence="3" id="KW-0732">Signal</keyword>
<dbReference type="Proteomes" id="UP000671995">
    <property type="component" value="Chromosome"/>
</dbReference>
<dbReference type="GO" id="GO:0055085">
    <property type="term" value="P:transmembrane transport"/>
    <property type="evidence" value="ECO:0007669"/>
    <property type="project" value="InterPro"/>
</dbReference>
<name>A0A975EXB3_9SPIR</name>
<evidence type="ECO:0000313" key="4">
    <source>
        <dbReference type="EMBL" id="QTQ10775.1"/>
    </source>
</evidence>
<reference evidence="4" key="1">
    <citation type="submission" date="2020-05" db="EMBL/GenBank/DDBJ databases">
        <authorList>
            <person name="Zeng H."/>
            <person name="Chan Y.K."/>
            <person name="Watt R.M."/>
        </authorList>
    </citation>
    <scope>NUCLEOTIDE SEQUENCE</scope>
    <source>
        <strain evidence="4">ATCC 700773</strain>
    </source>
</reference>
<evidence type="ECO:0000256" key="1">
    <source>
        <dbReference type="ARBA" id="ARBA00009023"/>
    </source>
</evidence>
<gene>
    <name evidence="4" type="primary">dctP</name>
    <name evidence="4" type="ORF">HRI96_00315</name>
</gene>
<dbReference type="PANTHER" id="PTHR33376:SF7">
    <property type="entry name" value="C4-DICARBOXYLATE-BINDING PROTEIN DCTB"/>
    <property type="match status" value="1"/>
</dbReference>
<sequence length="301" mass="34253">MQKLIRLFYALSFAFILMGFVSCKKETVENGKQIVLRFSEPMPSEHPSAAASSYFADIVKQRSGQRINIKIYFNGQLGTQEEVLDQIQFAGIDIGRVNISFLLEKVQSFSSKFQELMYSSPEEIASYFQENQTSLSFECQAEKLIPLGALHPDLRCFYSDSTLISSVAELKQRRIGIFENRVLISAIKKLEADPVNIISADIYGSLINGYMDAREAALCDFLIGDEYPFINYVLITPYISLPDLFVMSAEVFSDFSSTDKDLLIKCAEDAGKYYVHRQKQFLEDKLPALKKEKTVYEDFIK</sequence>
<dbReference type="Gene3D" id="3.40.190.170">
    <property type="entry name" value="Bacterial extracellular solute-binding protein, family 7"/>
    <property type="match status" value="1"/>
</dbReference>
<dbReference type="Pfam" id="PF03480">
    <property type="entry name" value="DctP"/>
    <property type="match status" value="1"/>
</dbReference>
<dbReference type="RefSeq" id="WP_210117573.1">
    <property type="nucleotide sequence ID" value="NZ_CP054257.1"/>
</dbReference>
<dbReference type="PROSITE" id="PS51257">
    <property type="entry name" value="PROKAR_LIPOPROTEIN"/>
    <property type="match status" value="1"/>
</dbReference>
<evidence type="ECO:0000313" key="5">
    <source>
        <dbReference type="Proteomes" id="UP000671995"/>
    </source>
</evidence>
<reference evidence="4" key="2">
    <citation type="journal article" date="2021" name="Microbiol. Resour. Announc.">
        <title>Complete Genome Sequences of Three Human Oral Treponema parvum Isolates.</title>
        <authorList>
            <person name="Zeng H."/>
            <person name="Watt R.M."/>
        </authorList>
    </citation>
    <scope>NUCLEOTIDE SEQUENCE</scope>
    <source>
        <strain evidence="4">ATCC 700773</strain>
    </source>
</reference>
<dbReference type="InterPro" id="IPR038404">
    <property type="entry name" value="TRAP_DctP_sf"/>
</dbReference>
<dbReference type="PANTHER" id="PTHR33376">
    <property type="match status" value="1"/>
</dbReference>
<protein>
    <submittedName>
        <fullName evidence="4">TRAP transporter substrate-binding protein DctP</fullName>
    </submittedName>
</protein>
<accession>A0A975EXB3</accession>
<keyword evidence="2" id="KW-0813">Transport</keyword>
<dbReference type="AlphaFoldDB" id="A0A975EXB3"/>